<gene>
    <name evidence="1" type="ORF">FNH06_32190</name>
</gene>
<reference evidence="1 2" key="1">
    <citation type="submission" date="2019-07" db="EMBL/GenBank/DDBJ databases">
        <title>New species of Amycolatopsis and Streptomyces.</title>
        <authorList>
            <person name="Duangmal K."/>
            <person name="Teo W.F.A."/>
            <person name="Lipun K."/>
        </authorList>
    </citation>
    <scope>NUCLEOTIDE SEQUENCE [LARGE SCALE GENOMIC DNA]</scope>
    <source>
        <strain evidence="1 2">JCM 30562</strain>
    </source>
</reference>
<name>A0A557ZZ48_9PSEU</name>
<dbReference type="InterPro" id="IPR024747">
    <property type="entry name" value="Pyridox_Oxase-rel"/>
</dbReference>
<dbReference type="Pfam" id="PF12900">
    <property type="entry name" value="Pyridox_ox_2"/>
    <property type="match status" value="1"/>
</dbReference>
<keyword evidence="2" id="KW-1185">Reference proteome</keyword>
<evidence type="ECO:0000313" key="1">
    <source>
        <dbReference type="EMBL" id="TVT17261.1"/>
    </source>
</evidence>
<accession>A0A557ZZ48</accession>
<dbReference type="Proteomes" id="UP000318578">
    <property type="component" value="Unassembled WGS sequence"/>
</dbReference>
<proteinExistence type="predicted"/>
<dbReference type="Gene3D" id="2.30.110.10">
    <property type="entry name" value="Electron Transport, Fmn-binding Protein, Chain A"/>
    <property type="match status" value="1"/>
</dbReference>
<dbReference type="RefSeq" id="WP_144643682.1">
    <property type="nucleotide sequence ID" value="NZ_BNAX01000004.1"/>
</dbReference>
<dbReference type="InterPro" id="IPR012349">
    <property type="entry name" value="Split_barrel_FMN-bd"/>
</dbReference>
<dbReference type="AlphaFoldDB" id="A0A557ZZ48"/>
<dbReference type="OrthoDB" id="3212118at2"/>
<dbReference type="EMBL" id="VJZA01000083">
    <property type="protein sequence ID" value="TVT17261.1"/>
    <property type="molecule type" value="Genomic_DNA"/>
</dbReference>
<comment type="caution">
    <text evidence="1">The sequence shown here is derived from an EMBL/GenBank/DDBJ whole genome shotgun (WGS) entry which is preliminary data.</text>
</comment>
<dbReference type="SUPFAM" id="SSF50475">
    <property type="entry name" value="FMN-binding split barrel"/>
    <property type="match status" value="1"/>
</dbReference>
<sequence>MLDPSGLEIVDRAECLALLATARVGRVVFTARGLPAVQPVKFLCGQDAVWFPAQAHTDLFGAAQDGVVAFEADAFDAGLETGWWVTVLGRAGVVRDCDLPQRRPDLSWQVPGGDLRCVRIPIEVVSGRRVTR</sequence>
<organism evidence="1 2">
    <name type="scientific">Amycolatopsis acidiphila</name>
    <dbReference type="NCBI Taxonomy" id="715473"/>
    <lineage>
        <taxon>Bacteria</taxon>
        <taxon>Bacillati</taxon>
        <taxon>Actinomycetota</taxon>
        <taxon>Actinomycetes</taxon>
        <taxon>Pseudonocardiales</taxon>
        <taxon>Pseudonocardiaceae</taxon>
        <taxon>Amycolatopsis</taxon>
    </lineage>
</organism>
<evidence type="ECO:0000313" key="2">
    <source>
        <dbReference type="Proteomes" id="UP000318578"/>
    </source>
</evidence>
<protein>
    <submittedName>
        <fullName evidence="1">Pyridoxamine 5'-phosphate oxidase family protein</fullName>
    </submittedName>
</protein>